<evidence type="ECO:0000313" key="1">
    <source>
        <dbReference type="EMBL" id="KLO18124.1"/>
    </source>
</evidence>
<dbReference type="EMBL" id="KQ085897">
    <property type="protein sequence ID" value="KLO18124.1"/>
    <property type="molecule type" value="Genomic_DNA"/>
</dbReference>
<organism evidence="1 2">
    <name type="scientific">Schizopora paradoxa</name>
    <dbReference type="NCBI Taxonomy" id="27342"/>
    <lineage>
        <taxon>Eukaryota</taxon>
        <taxon>Fungi</taxon>
        <taxon>Dikarya</taxon>
        <taxon>Basidiomycota</taxon>
        <taxon>Agaricomycotina</taxon>
        <taxon>Agaricomycetes</taxon>
        <taxon>Hymenochaetales</taxon>
        <taxon>Schizoporaceae</taxon>
        <taxon>Schizopora</taxon>
    </lineage>
</organism>
<keyword evidence="2" id="KW-1185">Reference proteome</keyword>
<dbReference type="InParanoid" id="A0A0H2S273"/>
<name>A0A0H2S273_9AGAM</name>
<accession>A0A0H2S273</accession>
<evidence type="ECO:0000313" key="2">
    <source>
        <dbReference type="Proteomes" id="UP000053477"/>
    </source>
</evidence>
<gene>
    <name evidence="1" type="ORF">SCHPADRAFT_131283</name>
</gene>
<protein>
    <submittedName>
        <fullName evidence="1">Uncharacterized protein</fullName>
    </submittedName>
</protein>
<proteinExistence type="predicted"/>
<dbReference type="Proteomes" id="UP000053477">
    <property type="component" value="Unassembled WGS sequence"/>
</dbReference>
<reference evidence="1 2" key="1">
    <citation type="submission" date="2015-04" db="EMBL/GenBank/DDBJ databases">
        <title>Complete genome sequence of Schizopora paradoxa KUC8140, a cosmopolitan wood degrader in East Asia.</title>
        <authorList>
            <consortium name="DOE Joint Genome Institute"/>
            <person name="Min B."/>
            <person name="Park H."/>
            <person name="Jang Y."/>
            <person name="Kim J.-J."/>
            <person name="Kim K.H."/>
            <person name="Pangilinan J."/>
            <person name="Lipzen A."/>
            <person name="Riley R."/>
            <person name="Grigoriev I.V."/>
            <person name="Spatafora J.W."/>
            <person name="Choi I.-G."/>
        </authorList>
    </citation>
    <scope>NUCLEOTIDE SEQUENCE [LARGE SCALE GENOMIC DNA]</scope>
    <source>
        <strain evidence="1 2">KUC8140</strain>
    </source>
</reference>
<sequence>MGASETARIQNSELQLSMGQMASYFRPVSNNLPSGSMAPPRYSLDLPTRQAAKDHAIRNGFERLKTVFARYDGVSKSLVPISQLFTRVISSSKSIITDVHLVRNGSTSPSPAVQIVRDMDTGSLRDIIPGDTCVSFSSYDLKRVAEGQCFQMSIKLVDGTSFLIQRDGHFSTGSYTVHRAQPYLPHGRYIYWASAWRQNDGSRILQKSSGYDACDVALHDDVETIFPLLLAIAIL</sequence>
<dbReference type="AlphaFoldDB" id="A0A0H2S273"/>